<dbReference type="GO" id="GO:0051539">
    <property type="term" value="F:4 iron, 4 sulfur cluster binding"/>
    <property type="evidence" value="ECO:0007669"/>
    <property type="project" value="UniProtKB-KW"/>
</dbReference>
<keyword evidence="3" id="KW-0949">S-adenosyl-L-methionine</keyword>
<dbReference type="Pfam" id="PF16199">
    <property type="entry name" value="Radical_SAM_C"/>
    <property type="match status" value="1"/>
</dbReference>
<dbReference type="Gene3D" id="3.80.30.20">
    <property type="entry name" value="tm_1862 like domain"/>
    <property type="match status" value="1"/>
</dbReference>
<organism evidence="8 9">
    <name type="scientific">Candidatus Ornithomonoglobus intestinigallinarum</name>
    <dbReference type="NCBI Taxonomy" id="2840894"/>
    <lineage>
        <taxon>Bacteria</taxon>
        <taxon>Bacillati</taxon>
        <taxon>Bacillota</taxon>
        <taxon>Clostridia</taxon>
        <taxon>Candidatus Ornithomonoglobus</taxon>
    </lineage>
</organism>
<comment type="caution">
    <text evidence="8">The sequence shown here is derived from an EMBL/GenBank/DDBJ whole genome shotgun (WGS) entry which is preliminary data.</text>
</comment>
<comment type="cofactor">
    <cofactor evidence="1">
        <name>[4Fe-4S] cluster</name>
        <dbReference type="ChEBI" id="CHEBI:49883"/>
    </cofactor>
</comment>
<dbReference type="GO" id="GO:0005737">
    <property type="term" value="C:cytoplasm"/>
    <property type="evidence" value="ECO:0007669"/>
    <property type="project" value="TreeGrafter"/>
</dbReference>
<dbReference type="SFLD" id="SFLDS00029">
    <property type="entry name" value="Radical_SAM"/>
    <property type="match status" value="1"/>
</dbReference>
<reference evidence="8" key="2">
    <citation type="journal article" date="2021" name="PeerJ">
        <title>Extensive microbial diversity within the chicken gut microbiome revealed by metagenomics and culture.</title>
        <authorList>
            <person name="Gilroy R."/>
            <person name="Ravi A."/>
            <person name="Getino M."/>
            <person name="Pursley I."/>
            <person name="Horton D.L."/>
            <person name="Alikhan N.F."/>
            <person name="Baker D."/>
            <person name="Gharbi K."/>
            <person name="Hall N."/>
            <person name="Watson M."/>
            <person name="Adriaenssens E.M."/>
            <person name="Foster-Nyarko E."/>
            <person name="Jarju S."/>
            <person name="Secka A."/>
            <person name="Antonio M."/>
            <person name="Oren A."/>
            <person name="Chaudhuri R.R."/>
            <person name="La Ragione R."/>
            <person name="Hildebrand F."/>
            <person name="Pallen M.J."/>
        </authorList>
    </citation>
    <scope>NUCLEOTIDE SEQUENCE</scope>
    <source>
        <strain evidence="8">CHK181-108</strain>
    </source>
</reference>
<dbReference type="InterPro" id="IPR032432">
    <property type="entry name" value="Radical_SAM_C"/>
</dbReference>
<dbReference type="InterPro" id="IPR039661">
    <property type="entry name" value="ELP3"/>
</dbReference>
<dbReference type="GO" id="GO:0003824">
    <property type="term" value="F:catalytic activity"/>
    <property type="evidence" value="ECO:0007669"/>
    <property type="project" value="InterPro"/>
</dbReference>
<dbReference type="SFLD" id="SFLDG01086">
    <property type="entry name" value="elongater_protein-like"/>
    <property type="match status" value="1"/>
</dbReference>
<reference evidence="8" key="1">
    <citation type="submission" date="2020-10" db="EMBL/GenBank/DDBJ databases">
        <authorList>
            <person name="Gilroy R."/>
        </authorList>
    </citation>
    <scope>NUCLEOTIDE SEQUENCE</scope>
    <source>
        <strain evidence="8">CHK181-108</strain>
    </source>
</reference>
<dbReference type="GO" id="GO:0046872">
    <property type="term" value="F:metal ion binding"/>
    <property type="evidence" value="ECO:0007669"/>
    <property type="project" value="UniProtKB-KW"/>
</dbReference>
<evidence type="ECO:0000313" key="8">
    <source>
        <dbReference type="EMBL" id="HIT85490.1"/>
    </source>
</evidence>
<sequence length="339" mass="37632">MKTYNIPIFVPHMGCPFDCVFCNQRRITGQTSGVKPSDVRSIISEALNTLPKGNKENKRVEVAFFGGSFTGIPIEEQSALLSAAAEFSYAVDGIRLSTRPDYISGEILDNLAKYGVTTIELGVQSMDDGVLKASNRGHTKEQVNAAVRLIRKYPFMLGLQMMTGLPGDTPEKSLKTADEIIALKPELVRIYPTLTIKDTYLEKMYLDGRYIPQTLDEAVELSKKLLLKFEAAGITVIRIGLQATDEICEEGSVTAGPVHSAFGELVESSIYFDLIEEKIKEKIKDKSVSAVVLVNDREISKAVGNKRANIKKIREKYNIELKIKGDKRLKKREVIFGCC</sequence>
<evidence type="ECO:0000256" key="5">
    <source>
        <dbReference type="ARBA" id="ARBA00023004"/>
    </source>
</evidence>
<dbReference type="PANTHER" id="PTHR11135">
    <property type="entry name" value="HISTONE ACETYLTRANSFERASE-RELATED"/>
    <property type="match status" value="1"/>
</dbReference>
<dbReference type="AlphaFoldDB" id="A0A9D1H330"/>
<dbReference type="InterPro" id="IPR023404">
    <property type="entry name" value="rSAM_horseshoe"/>
</dbReference>
<dbReference type="EMBL" id="DVLU01000063">
    <property type="protein sequence ID" value="HIT85490.1"/>
    <property type="molecule type" value="Genomic_DNA"/>
</dbReference>
<dbReference type="SFLD" id="SFLDG01082">
    <property type="entry name" value="B12-binding_domain_containing"/>
    <property type="match status" value="1"/>
</dbReference>
<evidence type="ECO:0000256" key="2">
    <source>
        <dbReference type="ARBA" id="ARBA00022485"/>
    </source>
</evidence>
<evidence type="ECO:0000256" key="4">
    <source>
        <dbReference type="ARBA" id="ARBA00022723"/>
    </source>
</evidence>
<dbReference type="PROSITE" id="PS51918">
    <property type="entry name" value="RADICAL_SAM"/>
    <property type="match status" value="1"/>
</dbReference>
<dbReference type="CDD" id="cd01335">
    <property type="entry name" value="Radical_SAM"/>
    <property type="match status" value="1"/>
</dbReference>
<dbReference type="InterPro" id="IPR007197">
    <property type="entry name" value="rSAM"/>
</dbReference>
<evidence type="ECO:0000256" key="3">
    <source>
        <dbReference type="ARBA" id="ARBA00022691"/>
    </source>
</evidence>
<evidence type="ECO:0000313" key="9">
    <source>
        <dbReference type="Proteomes" id="UP000824165"/>
    </source>
</evidence>
<protein>
    <submittedName>
        <fullName evidence="8">Radical SAM protein</fullName>
    </submittedName>
</protein>
<dbReference type="Proteomes" id="UP000824165">
    <property type="component" value="Unassembled WGS sequence"/>
</dbReference>
<keyword evidence="5" id="KW-0408">Iron</keyword>
<dbReference type="Pfam" id="PF04055">
    <property type="entry name" value="Radical_SAM"/>
    <property type="match status" value="1"/>
</dbReference>
<dbReference type="SMART" id="SM00729">
    <property type="entry name" value="Elp3"/>
    <property type="match status" value="1"/>
</dbReference>
<name>A0A9D1H330_9FIRM</name>
<dbReference type="SUPFAM" id="SSF102114">
    <property type="entry name" value="Radical SAM enzymes"/>
    <property type="match status" value="1"/>
</dbReference>
<evidence type="ECO:0000256" key="1">
    <source>
        <dbReference type="ARBA" id="ARBA00001966"/>
    </source>
</evidence>
<dbReference type="InterPro" id="IPR058240">
    <property type="entry name" value="rSAM_sf"/>
</dbReference>
<dbReference type="InterPro" id="IPR006638">
    <property type="entry name" value="Elp3/MiaA/NifB-like_rSAM"/>
</dbReference>
<keyword evidence="2" id="KW-0004">4Fe-4S</keyword>
<keyword evidence="6" id="KW-0411">Iron-sulfur</keyword>
<dbReference type="GO" id="GO:0002926">
    <property type="term" value="P:tRNA wobble base 5-methoxycarbonylmethyl-2-thiouridinylation"/>
    <property type="evidence" value="ECO:0007669"/>
    <property type="project" value="TreeGrafter"/>
</dbReference>
<accession>A0A9D1H330</accession>
<evidence type="ECO:0000256" key="6">
    <source>
        <dbReference type="ARBA" id="ARBA00023014"/>
    </source>
</evidence>
<gene>
    <name evidence="8" type="ORF">IAA60_06245</name>
</gene>
<feature type="domain" description="Radical SAM core" evidence="7">
    <location>
        <begin position="1"/>
        <end position="238"/>
    </location>
</feature>
<dbReference type="PANTHER" id="PTHR11135:SF0">
    <property type="entry name" value="ELONGATOR COMPLEX PROTEIN 3"/>
    <property type="match status" value="1"/>
</dbReference>
<keyword evidence="4" id="KW-0479">Metal-binding</keyword>
<evidence type="ECO:0000259" key="7">
    <source>
        <dbReference type="PROSITE" id="PS51918"/>
    </source>
</evidence>
<proteinExistence type="predicted"/>